<dbReference type="AlphaFoldDB" id="A0A2S9WSU0"/>
<evidence type="ECO:0000256" key="3">
    <source>
        <dbReference type="ARBA" id="ARBA00022837"/>
    </source>
</evidence>
<sequence length="291" mass="32913">MLHTIENDQLTCTISSTGAEIRSLKEKETGKEHIWQIDASVWGSSSPVLFPAIGKIKDDKIIYKGQEYAMPRHGIIRHNDQLVFEQHSAFKCSFTLNSSPATLKQYPFEFSFAVMYELVGKSLKMSYVIENQDEVPMHFACGGHTAYACPLTDGKTLKDYVIEFPTSQDLRAQTLGASGLLSNEFRTFELKNATLPLSNHLFDRDALILSNIDFEWVRFRESDKNKGLIVRFEGFPHLALWSKPGADYVCIEPWLGLPDSEDESLDIAQKSSYKTIDPATRFSISIITEIE</sequence>
<dbReference type="GO" id="GO:0030246">
    <property type="term" value="F:carbohydrate binding"/>
    <property type="evidence" value="ECO:0007669"/>
    <property type="project" value="InterPro"/>
</dbReference>
<comment type="caution">
    <text evidence="4">The sequence shown here is derived from an EMBL/GenBank/DDBJ whole genome shotgun (WGS) entry which is preliminary data.</text>
</comment>
<dbReference type="Gene3D" id="2.70.98.10">
    <property type="match status" value="1"/>
</dbReference>
<evidence type="ECO:0000313" key="5">
    <source>
        <dbReference type="Proteomes" id="UP000239532"/>
    </source>
</evidence>
<dbReference type="Proteomes" id="UP000239532">
    <property type="component" value="Unassembled WGS sequence"/>
</dbReference>
<dbReference type="InterPro" id="IPR037481">
    <property type="entry name" value="LacX"/>
</dbReference>
<comment type="subunit">
    <text evidence="2">Monomer.</text>
</comment>
<dbReference type="InterPro" id="IPR011013">
    <property type="entry name" value="Gal_mutarotase_sf_dom"/>
</dbReference>
<dbReference type="CDD" id="cd09024">
    <property type="entry name" value="Aldose_epim_lacX"/>
    <property type="match status" value="1"/>
</dbReference>
<evidence type="ECO:0000256" key="2">
    <source>
        <dbReference type="ARBA" id="ARBA00011245"/>
    </source>
</evidence>
<dbReference type="OrthoDB" id="9795355at2"/>
<evidence type="ECO:0000313" key="4">
    <source>
        <dbReference type="EMBL" id="PRP66552.1"/>
    </source>
</evidence>
<dbReference type="InterPro" id="IPR008183">
    <property type="entry name" value="Aldose_1/G6P_1-epimerase"/>
</dbReference>
<keyword evidence="3" id="KW-0106">Calcium</keyword>
<evidence type="ECO:0000256" key="1">
    <source>
        <dbReference type="ARBA" id="ARBA00001913"/>
    </source>
</evidence>
<reference evidence="4 5" key="1">
    <citation type="submission" date="2016-11" db="EMBL/GenBank/DDBJ databases">
        <title>Trade-off between light-utilization and light-protection in marine flavobacteria.</title>
        <authorList>
            <person name="Kumagai Y."/>
        </authorList>
    </citation>
    <scope>NUCLEOTIDE SEQUENCE [LARGE SCALE GENOMIC DNA]</scope>
    <source>
        <strain evidence="4 5">JCM 17109</strain>
    </source>
</reference>
<comment type="cofactor">
    <cofactor evidence="1">
        <name>Ca(2+)</name>
        <dbReference type="ChEBI" id="CHEBI:29108"/>
    </cofactor>
</comment>
<evidence type="ECO:0008006" key="6">
    <source>
        <dbReference type="Google" id="ProtNLM"/>
    </source>
</evidence>
<accession>A0A2S9WSU0</accession>
<dbReference type="SUPFAM" id="SSF74650">
    <property type="entry name" value="Galactose mutarotase-like"/>
    <property type="match status" value="1"/>
</dbReference>
<proteinExistence type="predicted"/>
<dbReference type="GO" id="GO:0005975">
    <property type="term" value="P:carbohydrate metabolic process"/>
    <property type="evidence" value="ECO:0007669"/>
    <property type="project" value="InterPro"/>
</dbReference>
<dbReference type="EMBL" id="MQUC01000003">
    <property type="protein sequence ID" value="PRP66552.1"/>
    <property type="molecule type" value="Genomic_DNA"/>
</dbReference>
<keyword evidence="5" id="KW-1185">Reference proteome</keyword>
<dbReference type="Pfam" id="PF01263">
    <property type="entry name" value="Aldose_epim"/>
    <property type="match status" value="1"/>
</dbReference>
<organism evidence="4 5">
    <name type="scientific">Nonlabens agnitus</name>
    <dbReference type="NCBI Taxonomy" id="870484"/>
    <lineage>
        <taxon>Bacteria</taxon>
        <taxon>Pseudomonadati</taxon>
        <taxon>Bacteroidota</taxon>
        <taxon>Flavobacteriia</taxon>
        <taxon>Flavobacteriales</taxon>
        <taxon>Flavobacteriaceae</taxon>
        <taxon>Nonlabens</taxon>
    </lineage>
</organism>
<dbReference type="RefSeq" id="WP_105982370.1">
    <property type="nucleotide sequence ID" value="NZ_MQUC01000003.1"/>
</dbReference>
<dbReference type="GO" id="GO:0016853">
    <property type="term" value="F:isomerase activity"/>
    <property type="evidence" value="ECO:0007669"/>
    <property type="project" value="InterPro"/>
</dbReference>
<name>A0A2S9WSU0_9FLAO</name>
<protein>
    <recommendedName>
        <fullName evidence="6">Aldose epimerase</fullName>
    </recommendedName>
</protein>
<gene>
    <name evidence="4" type="ORF">BST86_05285</name>
</gene>
<dbReference type="InterPro" id="IPR014718">
    <property type="entry name" value="GH-type_carb-bd"/>
</dbReference>